<evidence type="ECO:0000313" key="2">
    <source>
        <dbReference type="EMBL" id="TYH63315.1"/>
    </source>
</evidence>
<dbReference type="EMBL" id="CM017629">
    <property type="protein sequence ID" value="TYH63315.1"/>
    <property type="molecule type" value="Genomic_DNA"/>
</dbReference>
<feature type="signal peptide" evidence="1">
    <location>
        <begin position="1"/>
        <end position="20"/>
    </location>
</feature>
<dbReference type="PANTHER" id="PTHR34463">
    <property type="entry name" value="GLYCINE-RICH PROTEIN"/>
    <property type="match status" value="1"/>
</dbReference>
<proteinExistence type="predicted"/>
<keyword evidence="3" id="KW-1185">Reference proteome</keyword>
<organism evidence="2 3">
    <name type="scientific">Gossypium tomentosum</name>
    <name type="common">Hawaiian cotton</name>
    <name type="synonym">Gossypium sandvicense</name>
    <dbReference type="NCBI Taxonomy" id="34277"/>
    <lineage>
        <taxon>Eukaryota</taxon>
        <taxon>Viridiplantae</taxon>
        <taxon>Streptophyta</taxon>
        <taxon>Embryophyta</taxon>
        <taxon>Tracheophyta</taxon>
        <taxon>Spermatophyta</taxon>
        <taxon>Magnoliopsida</taxon>
        <taxon>eudicotyledons</taxon>
        <taxon>Gunneridae</taxon>
        <taxon>Pentapetalae</taxon>
        <taxon>rosids</taxon>
        <taxon>malvids</taxon>
        <taxon>Malvales</taxon>
        <taxon>Malvaceae</taxon>
        <taxon>Malvoideae</taxon>
        <taxon>Gossypium</taxon>
    </lineage>
</organism>
<evidence type="ECO:0008006" key="4">
    <source>
        <dbReference type="Google" id="ProtNLM"/>
    </source>
</evidence>
<dbReference type="AlphaFoldDB" id="A0A5D2K9Q1"/>
<dbReference type="Proteomes" id="UP000322667">
    <property type="component" value="Chromosome D07"/>
</dbReference>
<reference evidence="2 3" key="1">
    <citation type="submission" date="2019-07" db="EMBL/GenBank/DDBJ databases">
        <title>WGS assembly of Gossypium tomentosum.</title>
        <authorList>
            <person name="Chen Z.J."/>
            <person name="Sreedasyam A."/>
            <person name="Ando A."/>
            <person name="Song Q."/>
            <person name="De L."/>
            <person name="Hulse-Kemp A."/>
            <person name="Ding M."/>
            <person name="Ye W."/>
            <person name="Kirkbride R."/>
            <person name="Jenkins J."/>
            <person name="Plott C."/>
            <person name="Lovell J."/>
            <person name="Lin Y.-M."/>
            <person name="Vaughn R."/>
            <person name="Liu B."/>
            <person name="Li W."/>
            <person name="Simpson S."/>
            <person name="Scheffler B."/>
            <person name="Saski C."/>
            <person name="Grover C."/>
            <person name="Hu G."/>
            <person name="Conover J."/>
            <person name="Carlson J."/>
            <person name="Shu S."/>
            <person name="Boston L."/>
            <person name="Williams M."/>
            <person name="Peterson D."/>
            <person name="Mcgee K."/>
            <person name="Jones D."/>
            <person name="Wendel J."/>
            <person name="Stelly D."/>
            <person name="Grimwood J."/>
            <person name="Schmutz J."/>
        </authorList>
    </citation>
    <scope>NUCLEOTIDE SEQUENCE [LARGE SCALE GENOMIC DNA]</scope>
    <source>
        <strain evidence="2">7179.01</strain>
    </source>
</reference>
<feature type="chain" id="PRO_5023095921" description="Glycine-rich protein" evidence="1">
    <location>
        <begin position="21"/>
        <end position="103"/>
    </location>
</feature>
<evidence type="ECO:0000313" key="3">
    <source>
        <dbReference type="Proteomes" id="UP000322667"/>
    </source>
</evidence>
<dbReference type="PANTHER" id="PTHR34463:SF26">
    <property type="entry name" value="ACANTHOSCURRIN-2-LIKE"/>
    <property type="match status" value="1"/>
</dbReference>
<evidence type="ECO:0000256" key="1">
    <source>
        <dbReference type="SAM" id="SignalP"/>
    </source>
</evidence>
<keyword evidence="1" id="KW-0732">Signal</keyword>
<sequence length="103" mass="9696">MAKYLNVVLVLALVVVQATARNVPSDAAGLNDQKNLLTYGGIGGYSGMGSNGMPMGGVGSVGGMTGLGGTGGMGAMVGVGMGGGSGNEGGVGIGNAPGVVHFP</sequence>
<accession>A0A5D2K9Q1</accession>
<gene>
    <name evidence="2" type="ORF">ES332_D07G183200v1</name>
</gene>
<name>A0A5D2K9Q1_GOSTO</name>
<protein>
    <recommendedName>
        <fullName evidence="4">Glycine-rich protein</fullName>
    </recommendedName>
</protein>